<keyword evidence="5" id="KW-0411">Iron-sulfur</keyword>
<dbReference type="GO" id="GO:0046872">
    <property type="term" value="F:metal ion binding"/>
    <property type="evidence" value="ECO:0007669"/>
    <property type="project" value="UniProtKB-KW"/>
</dbReference>
<dbReference type="PROSITE" id="PS51918">
    <property type="entry name" value="RADICAL_SAM"/>
    <property type="match status" value="1"/>
</dbReference>
<evidence type="ECO:0000313" key="8">
    <source>
        <dbReference type="EMBL" id="OWP65172.1"/>
    </source>
</evidence>
<evidence type="ECO:0000256" key="5">
    <source>
        <dbReference type="ARBA" id="ARBA00023014"/>
    </source>
</evidence>
<dbReference type="Gene3D" id="3.80.30.20">
    <property type="entry name" value="tm_1862 like domain"/>
    <property type="match status" value="1"/>
</dbReference>
<comment type="caution">
    <text evidence="8">The sequence shown here is derived from an EMBL/GenBank/DDBJ whole genome shotgun (WGS) entry which is preliminary data.</text>
</comment>
<keyword evidence="9" id="KW-1185">Reference proteome</keyword>
<evidence type="ECO:0000256" key="3">
    <source>
        <dbReference type="ARBA" id="ARBA00022723"/>
    </source>
</evidence>
<dbReference type="EMBL" id="NIRR01000001">
    <property type="protein sequence ID" value="OWP65172.1"/>
    <property type="molecule type" value="Genomic_DNA"/>
</dbReference>
<dbReference type="GO" id="GO:0031419">
    <property type="term" value="F:cobalamin binding"/>
    <property type="evidence" value="ECO:0007669"/>
    <property type="project" value="InterPro"/>
</dbReference>
<dbReference type="AlphaFoldDB" id="A0A246FR06"/>
<keyword evidence="3" id="KW-0479">Metal-binding</keyword>
<dbReference type="InterPro" id="IPR006638">
    <property type="entry name" value="Elp3/MiaA/NifB-like_rSAM"/>
</dbReference>
<dbReference type="GO" id="GO:0003824">
    <property type="term" value="F:catalytic activity"/>
    <property type="evidence" value="ECO:0007669"/>
    <property type="project" value="InterPro"/>
</dbReference>
<dbReference type="InterPro" id="IPR023404">
    <property type="entry name" value="rSAM_horseshoe"/>
</dbReference>
<gene>
    <name evidence="8" type="ORF">CDA63_00610</name>
</gene>
<dbReference type="GO" id="GO:0005829">
    <property type="term" value="C:cytosol"/>
    <property type="evidence" value="ECO:0007669"/>
    <property type="project" value="TreeGrafter"/>
</dbReference>
<evidence type="ECO:0000256" key="1">
    <source>
        <dbReference type="ARBA" id="ARBA00001966"/>
    </source>
</evidence>
<dbReference type="InterPro" id="IPR058240">
    <property type="entry name" value="rSAM_sf"/>
</dbReference>
<sequence length="744" mass="83175">MLLITPPLTQLNTPYPATAYLKGFLGARGYHVAQADLGLELVLKLFSKAGLTRVFAEIEAGEFSLSDNAHRMLRLRNSYLSTIEPVIRFLQNKDNTLASRICHARFLPEASRFDNVADLEGAFGTMGLTDQARHLATLYLEDLGDIIKETVGPQFGFSRYAEKLAMSATTFEPLHEALQAPPNLLDRMLEELLDELLDRAQPDIVGFTVPFPGNLYGALRLAARVKQTRPGTVTSMGGGYPNTELRQINEPRFFDYIDFLTLDDGEGPWLRLLEAVSSPSEKVDQPEQNKKANSQQLLANSSKVLQRTFLRNTAGEVEYVNHPGPDIPHPEVGTPDYSDLPLSEYLSVIEVLNPMHRLWSDGRWNKLTIAHGCYWKRCSFCDVTLDYIGRYETAPATLLVDRIEQIVAQTGQTGFHFVDEAAPPLALRDLAVELLKRRVSITWWGNIRFEKTFSPDLCRLLAASGCIAISGGLEVASDRLLALMEKGVTIAQVARVTDSFTQAGIMVHAYLMYGFPTETAQETVDSLEVVRQLFQAGIVQSGYWHRFSMTAHSPVGKNPAKYKVVAIGPEPGNFAWNDLWHDDPTGTDHEAFGPGLAKALYNYMHGVALPEPLSFWFDFRVPKTTVPRQLIQKALQEPAKPDFAKQNLRLFWLGNAPELLPLDTRPGARATLTFYEQAEDFELKTTPAIGQWMAELFTRLSTDYDTKFLLKEAAATFPTSGLSFEQFLQSPAWLLLREKGLLVL</sequence>
<dbReference type="SMART" id="SM00729">
    <property type="entry name" value="Elp3"/>
    <property type="match status" value="1"/>
</dbReference>
<reference evidence="8 9" key="1">
    <citation type="submission" date="2017-06" db="EMBL/GenBank/DDBJ databases">
        <title>Hymenobacter amundsenii sp. nov. isolated from regoliths in Antarctica.</title>
        <authorList>
            <person name="Sedlacek I."/>
            <person name="Kralova S."/>
            <person name="Pantucek R."/>
            <person name="Svec P."/>
            <person name="Holochova P."/>
            <person name="Stankova E."/>
            <person name="Vrbovska V."/>
            <person name="Busse H.-J."/>
        </authorList>
    </citation>
    <scope>NUCLEOTIDE SEQUENCE [LARGE SCALE GENOMIC DNA]</scope>
    <source>
        <strain evidence="8 9">CCM 8682</strain>
    </source>
</reference>
<dbReference type="InterPro" id="IPR006158">
    <property type="entry name" value="Cobalamin-bd"/>
</dbReference>
<organism evidence="8 9">
    <name type="scientific">Hymenobacter amundsenii</name>
    <dbReference type="NCBI Taxonomy" id="2006685"/>
    <lineage>
        <taxon>Bacteria</taxon>
        <taxon>Pseudomonadati</taxon>
        <taxon>Bacteroidota</taxon>
        <taxon>Cytophagia</taxon>
        <taxon>Cytophagales</taxon>
        <taxon>Hymenobacteraceae</taxon>
        <taxon>Hymenobacter</taxon>
    </lineage>
</organism>
<evidence type="ECO:0000259" key="7">
    <source>
        <dbReference type="PROSITE" id="PS51918"/>
    </source>
</evidence>
<dbReference type="PANTHER" id="PTHR43409">
    <property type="entry name" value="ANAEROBIC MAGNESIUM-PROTOPORPHYRIN IX MONOMETHYL ESTER CYCLASE-RELATED"/>
    <property type="match status" value="1"/>
</dbReference>
<keyword evidence="4" id="KW-0408">Iron</keyword>
<dbReference type="PANTHER" id="PTHR43409:SF7">
    <property type="entry name" value="BLL1977 PROTEIN"/>
    <property type="match status" value="1"/>
</dbReference>
<dbReference type="SFLD" id="SFLDG01082">
    <property type="entry name" value="B12-binding_domain_containing"/>
    <property type="match status" value="1"/>
</dbReference>
<feature type="domain" description="Radical SAM core" evidence="7">
    <location>
        <begin position="359"/>
        <end position="578"/>
    </location>
</feature>
<dbReference type="Gene3D" id="3.40.50.280">
    <property type="entry name" value="Cobalamin-binding domain"/>
    <property type="match status" value="1"/>
</dbReference>
<evidence type="ECO:0000259" key="6">
    <source>
        <dbReference type="PROSITE" id="PS51332"/>
    </source>
</evidence>
<evidence type="ECO:0000256" key="2">
    <source>
        <dbReference type="ARBA" id="ARBA00022691"/>
    </source>
</evidence>
<evidence type="ECO:0000313" key="9">
    <source>
        <dbReference type="Proteomes" id="UP000197277"/>
    </source>
</evidence>
<dbReference type="Proteomes" id="UP000197277">
    <property type="component" value="Unassembled WGS sequence"/>
</dbReference>
<dbReference type="SUPFAM" id="SSF102114">
    <property type="entry name" value="Radical SAM enzymes"/>
    <property type="match status" value="1"/>
</dbReference>
<comment type="cofactor">
    <cofactor evidence="1">
        <name>[4Fe-4S] cluster</name>
        <dbReference type="ChEBI" id="CHEBI:49883"/>
    </cofactor>
</comment>
<dbReference type="SFLD" id="SFLDS00029">
    <property type="entry name" value="Radical_SAM"/>
    <property type="match status" value="1"/>
</dbReference>
<dbReference type="InterPro" id="IPR007197">
    <property type="entry name" value="rSAM"/>
</dbReference>
<dbReference type="Pfam" id="PF04055">
    <property type="entry name" value="Radical_SAM"/>
    <property type="match status" value="1"/>
</dbReference>
<dbReference type="InterPro" id="IPR051198">
    <property type="entry name" value="BchE-like"/>
</dbReference>
<accession>A0A246FR06</accession>
<proteinExistence type="predicted"/>
<dbReference type="GO" id="GO:0051536">
    <property type="term" value="F:iron-sulfur cluster binding"/>
    <property type="evidence" value="ECO:0007669"/>
    <property type="project" value="UniProtKB-KW"/>
</dbReference>
<dbReference type="PROSITE" id="PS51332">
    <property type="entry name" value="B12_BINDING"/>
    <property type="match status" value="1"/>
</dbReference>
<evidence type="ECO:0000256" key="4">
    <source>
        <dbReference type="ARBA" id="ARBA00023004"/>
    </source>
</evidence>
<feature type="domain" description="B12-binding" evidence="6">
    <location>
        <begin position="143"/>
        <end position="283"/>
    </location>
</feature>
<keyword evidence="2" id="KW-0949">S-adenosyl-L-methionine</keyword>
<name>A0A246FR06_9BACT</name>
<dbReference type="OrthoDB" id="9801424at2"/>
<protein>
    <submittedName>
        <fullName evidence="8">Radical SAM protein</fullName>
    </submittedName>
</protein>